<keyword evidence="1" id="KW-0472">Membrane</keyword>
<evidence type="ECO:0000313" key="5">
    <source>
        <dbReference type="Proteomes" id="UP000275027"/>
    </source>
</evidence>
<dbReference type="EMBL" id="RCCB01000014">
    <property type="protein sequence ID" value="RLJ23812.1"/>
    <property type="molecule type" value="Genomic_DNA"/>
</dbReference>
<keyword evidence="1" id="KW-1133">Transmembrane helix</keyword>
<dbReference type="EMBL" id="PJND01000010">
    <property type="protein sequence ID" value="PKW20229.1"/>
    <property type="molecule type" value="Genomic_DNA"/>
</dbReference>
<organism evidence="3 5">
    <name type="scientific">Flavobacterium lindanitolerans</name>
    <dbReference type="NCBI Taxonomy" id="428988"/>
    <lineage>
        <taxon>Bacteria</taxon>
        <taxon>Pseudomonadati</taxon>
        <taxon>Bacteroidota</taxon>
        <taxon>Flavobacteriia</taxon>
        <taxon>Flavobacteriales</taxon>
        <taxon>Flavobacteriaceae</taxon>
        <taxon>Flavobacterium</taxon>
    </lineage>
</organism>
<keyword evidence="4" id="KW-1185">Reference proteome</keyword>
<reference evidence="3 5" key="2">
    <citation type="submission" date="2018-10" db="EMBL/GenBank/DDBJ databases">
        <title>Genomic Encyclopedia of Archaeal and Bacterial Type Strains, Phase II (KMG-II): from individual species to whole genera.</title>
        <authorList>
            <person name="Goeker M."/>
        </authorList>
    </citation>
    <scope>NUCLEOTIDE SEQUENCE [LARGE SCALE GENOMIC DNA]</scope>
    <source>
        <strain evidence="3 5">DSM 21886</strain>
    </source>
</reference>
<name>A0A497U0Z0_9FLAO</name>
<evidence type="ECO:0008006" key="6">
    <source>
        <dbReference type="Google" id="ProtNLM"/>
    </source>
</evidence>
<dbReference type="AlphaFoldDB" id="A0A497U0Z0"/>
<feature type="transmembrane region" description="Helical" evidence="1">
    <location>
        <begin position="17"/>
        <end position="36"/>
    </location>
</feature>
<proteinExistence type="predicted"/>
<dbReference type="Proteomes" id="UP000233767">
    <property type="component" value="Unassembled WGS sequence"/>
</dbReference>
<evidence type="ECO:0000313" key="3">
    <source>
        <dbReference type="EMBL" id="RLJ23812.1"/>
    </source>
</evidence>
<sequence>MNNVSSHTDSSALKRRILIGGGIATALILFFLITSGEPNPEWGKFWRIKPLIIVPLAGAFGGGLFHYANQFIGGEKIWTRIAAFLIGAIAFIITLWMGTVLGLNGTYWN</sequence>
<protein>
    <recommendedName>
        <fullName evidence="6">Potassium transporter KefB</fullName>
    </recommendedName>
</protein>
<keyword evidence="1" id="KW-0812">Transmembrane</keyword>
<dbReference type="RefSeq" id="WP_101472762.1">
    <property type="nucleotide sequence ID" value="NZ_PJND01000010.1"/>
</dbReference>
<evidence type="ECO:0000256" key="1">
    <source>
        <dbReference type="SAM" id="Phobius"/>
    </source>
</evidence>
<reference evidence="2 4" key="1">
    <citation type="submission" date="2017-12" db="EMBL/GenBank/DDBJ databases">
        <title>Genomic Encyclopedia of Type Strains, Phase III (KMG-III): the genomes of soil and plant-associated and newly described type strains.</title>
        <authorList>
            <person name="Whitman W."/>
        </authorList>
    </citation>
    <scope>NUCLEOTIDE SEQUENCE [LARGE SCALE GENOMIC DNA]</scope>
    <source>
        <strain evidence="2 4">IP-10</strain>
    </source>
</reference>
<evidence type="ECO:0000313" key="2">
    <source>
        <dbReference type="EMBL" id="PKW20229.1"/>
    </source>
</evidence>
<comment type="caution">
    <text evidence="3">The sequence shown here is derived from an EMBL/GenBank/DDBJ whole genome shotgun (WGS) entry which is preliminary data.</text>
</comment>
<feature type="transmembrane region" description="Helical" evidence="1">
    <location>
        <begin position="81"/>
        <end position="103"/>
    </location>
</feature>
<evidence type="ECO:0000313" key="4">
    <source>
        <dbReference type="Proteomes" id="UP000233767"/>
    </source>
</evidence>
<dbReference type="Proteomes" id="UP000275027">
    <property type="component" value="Unassembled WGS sequence"/>
</dbReference>
<gene>
    <name evidence="2" type="ORF">B0G92_2941</name>
    <name evidence="3" type="ORF">CLV50_3086</name>
</gene>
<accession>A0A497U0Z0</accession>
<feature type="transmembrane region" description="Helical" evidence="1">
    <location>
        <begin position="48"/>
        <end position="69"/>
    </location>
</feature>